<feature type="compositionally biased region" description="Polar residues" evidence="1">
    <location>
        <begin position="34"/>
        <end position="45"/>
    </location>
</feature>
<keyword evidence="3" id="KW-1185">Reference proteome</keyword>
<proteinExistence type="predicted"/>
<organism evidence="2 3">
    <name type="scientific">Protopolystoma xenopodis</name>
    <dbReference type="NCBI Taxonomy" id="117903"/>
    <lineage>
        <taxon>Eukaryota</taxon>
        <taxon>Metazoa</taxon>
        <taxon>Spiralia</taxon>
        <taxon>Lophotrochozoa</taxon>
        <taxon>Platyhelminthes</taxon>
        <taxon>Monogenea</taxon>
        <taxon>Polyopisthocotylea</taxon>
        <taxon>Polystomatidea</taxon>
        <taxon>Polystomatidae</taxon>
        <taxon>Protopolystoma</taxon>
    </lineage>
</organism>
<feature type="compositionally biased region" description="Polar residues" evidence="1">
    <location>
        <begin position="1"/>
        <end position="13"/>
    </location>
</feature>
<dbReference type="Proteomes" id="UP000784294">
    <property type="component" value="Unassembled WGS sequence"/>
</dbReference>
<feature type="region of interest" description="Disordered" evidence="1">
    <location>
        <begin position="1"/>
        <end position="58"/>
    </location>
</feature>
<comment type="caution">
    <text evidence="2">The sequence shown here is derived from an EMBL/GenBank/DDBJ whole genome shotgun (WGS) entry which is preliminary data.</text>
</comment>
<gene>
    <name evidence="2" type="ORF">PXEA_LOCUS605</name>
</gene>
<sequence length="225" mass="24253">MSQISDTQVTAISSHPHPPGPENQLQGHLRDTAKTTNSATHSVSASPVPADVPSGHAQVTSNVEDTNQNAGHDNEGGNTLRWAAGQSAPTQLEGTGTSSHGGVGGSRSGKHAELGGTEWRQKKPLIIYDVRYLECLTLRAGTIAHQINSSALQPKASIGRLRRVQAAPYIKQPCLPTFLLFTPDSSIFSNFHASEGLFSPYQTCFTSSSYSDQFKLFDTFWYLPD</sequence>
<accession>A0A448WAQ6</accession>
<dbReference type="EMBL" id="CAAALY010001158">
    <property type="protein sequence ID" value="VEL07165.1"/>
    <property type="molecule type" value="Genomic_DNA"/>
</dbReference>
<dbReference type="AlphaFoldDB" id="A0A448WAQ6"/>
<feature type="region of interest" description="Disordered" evidence="1">
    <location>
        <begin position="89"/>
        <end position="116"/>
    </location>
</feature>
<evidence type="ECO:0000313" key="2">
    <source>
        <dbReference type="EMBL" id="VEL07165.1"/>
    </source>
</evidence>
<evidence type="ECO:0000256" key="1">
    <source>
        <dbReference type="SAM" id="MobiDB-lite"/>
    </source>
</evidence>
<name>A0A448WAQ6_9PLAT</name>
<evidence type="ECO:0000313" key="3">
    <source>
        <dbReference type="Proteomes" id="UP000784294"/>
    </source>
</evidence>
<reference evidence="2" key="1">
    <citation type="submission" date="2018-11" db="EMBL/GenBank/DDBJ databases">
        <authorList>
            <consortium name="Pathogen Informatics"/>
        </authorList>
    </citation>
    <scope>NUCLEOTIDE SEQUENCE</scope>
</reference>
<protein>
    <submittedName>
        <fullName evidence="2">Uncharacterized protein</fullName>
    </submittedName>
</protein>